<evidence type="ECO:0000256" key="2">
    <source>
        <dbReference type="ARBA" id="ARBA00022737"/>
    </source>
</evidence>
<dbReference type="Proteomes" id="UP000681967">
    <property type="component" value="Unassembled WGS sequence"/>
</dbReference>
<protein>
    <submittedName>
        <fullName evidence="6">Uncharacterized protein</fullName>
    </submittedName>
</protein>
<dbReference type="GO" id="GO:0032543">
    <property type="term" value="P:mitochondrial translation"/>
    <property type="evidence" value="ECO:0007669"/>
    <property type="project" value="InterPro"/>
</dbReference>
<proteinExistence type="predicted"/>
<dbReference type="Proteomes" id="UP000676336">
    <property type="component" value="Unassembled WGS sequence"/>
</dbReference>
<evidence type="ECO:0000313" key="5">
    <source>
        <dbReference type="EMBL" id="CAF4351271.1"/>
    </source>
</evidence>
<name>A0A8S2ZJ13_9BILA</name>
<comment type="caution">
    <text evidence="6">The sequence shown here is derived from an EMBL/GenBank/DDBJ whole genome shotgun (WGS) entry which is preliminary data.</text>
</comment>
<evidence type="ECO:0000256" key="3">
    <source>
        <dbReference type="ARBA" id="ARBA00022946"/>
    </source>
</evidence>
<keyword evidence="4" id="KW-0496">Mitochondrion</keyword>
<dbReference type="Pfam" id="PF22330">
    <property type="entry name" value="Rib_mS39_PPR"/>
    <property type="match status" value="1"/>
</dbReference>
<dbReference type="Proteomes" id="UP000681720">
    <property type="component" value="Unassembled WGS sequence"/>
</dbReference>
<keyword evidence="3" id="KW-0809">Transit peptide</keyword>
<dbReference type="EMBL" id="CAJOBJ010111519">
    <property type="protein sequence ID" value="CAF4633901.1"/>
    <property type="molecule type" value="Genomic_DNA"/>
</dbReference>
<dbReference type="InterPro" id="IPR037387">
    <property type="entry name" value="PTCD3"/>
</dbReference>
<reference evidence="6" key="1">
    <citation type="submission" date="2021-02" db="EMBL/GenBank/DDBJ databases">
        <authorList>
            <person name="Nowell W R."/>
        </authorList>
    </citation>
    <scope>NUCLEOTIDE SEQUENCE</scope>
</reference>
<dbReference type="PANTHER" id="PTHR16276">
    <property type="entry name" value="PENTATRICOPEPTIDE REPEAT DOMAIN-CONTAINING PROTEIN 3"/>
    <property type="match status" value="1"/>
</dbReference>
<evidence type="ECO:0000313" key="8">
    <source>
        <dbReference type="Proteomes" id="UP000681720"/>
    </source>
</evidence>
<evidence type="ECO:0000256" key="4">
    <source>
        <dbReference type="ARBA" id="ARBA00023128"/>
    </source>
</evidence>
<comment type="subcellular location">
    <subcellularLocation>
        <location evidence="1">Mitochondrion</location>
    </subcellularLocation>
</comment>
<accession>A0A8S2ZJ13</accession>
<dbReference type="GO" id="GO:0043024">
    <property type="term" value="F:ribosomal small subunit binding"/>
    <property type="evidence" value="ECO:0007669"/>
    <property type="project" value="InterPro"/>
</dbReference>
<gene>
    <name evidence="7" type="ORF">BYL167_LOCUS42755</name>
    <name evidence="6" type="ORF">GIL414_LOCUS40329</name>
    <name evidence="5" type="ORF">SMN809_LOCUS28255</name>
</gene>
<dbReference type="EMBL" id="CAJOBH010111827">
    <property type="protein sequence ID" value="CAF4665393.1"/>
    <property type="molecule type" value="Genomic_DNA"/>
</dbReference>
<dbReference type="EMBL" id="CAJOBI010046729">
    <property type="protein sequence ID" value="CAF4351271.1"/>
    <property type="molecule type" value="Genomic_DNA"/>
</dbReference>
<dbReference type="GO" id="GO:0005739">
    <property type="term" value="C:mitochondrion"/>
    <property type="evidence" value="ECO:0007669"/>
    <property type="project" value="UniProtKB-SubCell"/>
</dbReference>
<evidence type="ECO:0000256" key="1">
    <source>
        <dbReference type="ARBA" id="ARBA00004173"/>
    </source>
</evidence>
<evidence type="ECO:0000313" key="6">
    <source>
        <dbReference type="EMBL" id="CAF4633901.1"/>
    </source>
</evidence>
<dbReference type="InterPro" id="IPR055063">
    <property type="entry name" value="Rib_mS39_PPR"/>
</dbReference>
<organism evidence="6 8">
    <name type="scientific">Rotaria magnacalcarata</name>
    <dbReference type="NCBI Taxonomy" id="392030"/>
    <lineage>
        <taxon>Eukaryota</taxon>
        <taxon>Metazoa</taxon>
        <taxon>Spiralia</taxon>
        <taxon>Gnathifera</taxon>
        <taxon>Rotifera</taxon>
        <taxon>Eurotatoria</taxon>
        <taxon>Bdelloidea</taxon>
        <taxon>Philodinida</taxon>
        <taxon>Philodinidae</taxon>
        <taxon>Rotaria</taxon>
    </lineage>
</organism>
<dbReference type="PANTHER" id="PTHR16276:SF1">
    <property type="entry name" value="SMALL RIBOSOMAL SUBUNIT PROTEIN MS39"/>
    <property type="match status" value="1"/>
</dbReference>
<evidence type="ECO:0000313" key="7">
    <source>
        <dbReference type="EMBL" id="CAF4665393.1"/>
    </source>
</evidence>
<dbReference type="AlphaFoldDB" id="A0A8S2ZJ13"/>
<sequence>MLWRAFHRHASTATASRPKTFTFPQRINRSPTALLESLNACVQTDGGSPGYIYVDDPFLIPTSAHEKRQLALSKSSGKKAAQWIMNRYSYAFFHDVAAPSIPSYFPNYTFDEKEFIEPDETTLYKLMNWNKIIKAHEIYKKCLEQNVNVSDPCKYALFDLLCIYNSDNPMEMLSPEEDWYRRELNESNQAGR</sequence>
<keyword evidence="2" id="KW-0677">Repeat</keyword>
<dbReference type="GO" id="GO:0019843">
    <property type="term" value="F:rRNA binding"/>
    <property type="evidence" value="ECO:0007669"/>
    <property type="project" value="InterPro"/>
</dbReference>